<evidence type="ECO:0000313" key="1">
    <source>
        <dbReference type="EMBL" id="QDT18195.1"/>
    </source>
</evidence>
<dbReference type="EMBL" id="CP036265">
    <property type="protein sequence ID" value="QDT18195.1"/>
    <property type="molecule type" value="Genomic_DNA"/>
</dbReference>
<name>A0A517PFQ9_9PLAN</name>
<keyword evidence="2" id="KW-1185">Reference proteome</keyword>
<dbReference type="Proteomes" id="UP000318741">
    <property type="component" value="Chromosome"/>
</dbReference>
<organism evidence="1 2">
    <name type="scientific">Alienimonas californiensis</name>
    <dbReference type="NCBI Taxonomy" id="2527989"/>
    <lineage>
        <taxon>Bacteria</taxon>
        <taxon>Pseudomonadati</taxon>
        <taxon>Planctomycetota</taxon>
        <taxon>Planctomycetia</taxon>
        <taxon>Planctomycetales</taxon>
        <taxon>Planctomycetaceae</taxon>
        <taxon>Alienimonas</taxon>
    </lineage>
</organism>
<accession>A0A517PFQ9</accession>
<gene>
    <name evidence="1" type="ORF">CA12_43360</name>
</gene>
<dbReference type="AlphaFoldDB" id="A0A517PFQ9"/>
<protein>
    <submittedName>
        <fullName evidence="1">Uncharacterized protein</fullName>
    </submittedName>
</protein>
<proteinExistence type="predicted"/>
<reference evidence="1 2" key="1">
    <citation type="submission" date="2019-02" db="EMBL/GenBank/DDBJ databases">
        <title>Deep-cultivation of Planctomycetes and their phenomic and genomic characterization uncovers novel biology.</title>
        <authorList>
            <person name="Wiegand S."/>
            <person name="Jogler M."/>
            <person name="Boedeker C."/>
            <person name="Pinto D."/>
            <person name="Vollmers J."/>
            <person name="Rivas-Marin E."/>
            <person name="Kohn T."/>
            <person name="Peeters S.H."/>
            <person name="Heuer A."/>
            <person name="Rast P."/>
            <person name="Oberbeckmann S."/>
            <person name="Bunk B."/>
            <person name="Jeske O."/>
            <person name="Meyerdierks A."/>
            <person name="Storesund J.E."/>
            <person name="Kallscheuer N."/>
            <person name="Luecker S."/>
            <person name="Lage O.M."/>
            <person name="Pohl T."/>
            <person name="Merkel B.J."/>
            <person name="Hornburger P."/>
            <person name="Mueller R.-W."/>
            <person name="Bruemmer F."/>
            <person name="Labrenz M."/>
            <person name="Spormann A.M."/>
            <person name="Op den Camp H."/>
            <person name="Overmann J."/>
            <person name="Amann R."/>
            <person name="Jetten M.S.M."/>
            <person name="Mascher T."/>
            <person name="Medema M.H."/>
            <person name="Devos D.P."/>
            <person name="Kaster A.-K."/>
            <person name="Ovreas L."/>
            <person name="Rohde M."/>
            <person name="Galperin M.Y."/>
            <person name="Jogler C."/>
        </authorList>
    </citation>
    <scope>NUCLEOTIDE SEQUENCE [LARGE SCALE GENOMIC DNA]</scope>
    <source>
        <strain evidence="1 2">CA12</strain>
    </source>
</reference>
<evidence type="ECO:0000313" key="2">
    <source>
        <dbReference type="Proteomes" id="UP000318741"/>
    </source>
</evidence>
<sequence>MAVCGAVLGCGLTAGCALFDQSVEAMTTGGYDESPVDDPRMAAFRPVIDQILLDVVLVERPADDPLLGRALWDSVGEIGAVDADRAGRLRSAGFRVGVASADPPEAVRALIERQEVIGTPLPNSRTTRLGAGDRDNEVQVNRITLRVGGDTTLPTAPRQSDLLVVTPAANGKPSRTESFDTATGQMRIGCRTPQKGWVTFDLTPEIHHGPQAMRAVPGPAGLETAHGQRVRAWPDRSFEVTLTVGDSVILGLRNDAAPDSLAAALLAAEKNGHATDRVLVVRLADIRQIEGRSEGR</sequence>
<dbReference type="KEGG" id="acaf:CA12_43360"/>